<keyword evidence="1" id="KW-0805">Transcription regulation</keyword>
<dbReference type="InterPro" id="IPR018062">
    <property type="entry name" value="HTH_AraC-typ_CS"/>
</dbReference>
<evidence type="ECO:0000313" key="6">
    <source>
        <dbReference type="Proteomes" id="UP001500280"/>
    </source>
</evidence>
<dbReference type="InterPro" id="IPR009057">
    <property type="entry name" value="Homeodomain-like_sf"/>
</dbReference>
<dbReference type="SMART" id="SM00342">
    <property type="entry name" value="HTH_ARAC"/>
    <property type="match status" value="1"/>
</dbReference>
<dbReference type="PANTHER" id="PTHR43130">
    <property type="entry name" value="ARAC-FAMILY TRANSCRIPTIONAL REGULATOR"/>
    <property type="match status" value="1"/>
</dbReference>
<dbReference type="PROSITE" id="PS01124">
    <property type="entry name" value="HTH_ARAC_FAMILY_2"/>
    <property type="match status" value="1"/>
</dbReference>
<dbReference type="SUPFAM" id="SSF52317">
    <property type="entry name" value="Class I glutamine amidotransferase-like"/>
    <property type="match status" value="1"/>
</dbReference>
<sequence length="288" mass="31334">MPELVVALLKLPRAISLDLGIAAHVFGRHDGYRVIEDSDPATAAGADIIVVPGFDEPELPPPAPYLELLRDTPARLLGICTGTFALAAAGVLDGREATTHWHYTDQLRSLHPQVTVLENRLYVEDGKVLTSGGGGAGIDAGLHVIRADYGAAAAHEVGKWVLAAPERGGEHRQYADVLTPVRSDLGPVRAWVQDHLAEPITVDRLATRAALSRRTFIRRFEGETGMPPMRWVVHQRLLGARRLLETSDWTVDRIAAASGFGSATSLREAFRRELGTSPSSYRRRTSMS</sequence>
<dbReference type="Gene3D" id="1.10.10.60">
    <property type="entry name" value="Homeodomain-like"/>
    <property type="match status" value="1"/>
</dbReference>
<dbReference type="RefSeq" id="WP_344144850.1">
    <property type="nucleotide sequence ID" value="NZ_BAAANF010000002.1"/>
</dbReference>
<dbReference type="InterPro" id="IPR018060">
    <property type="entry name" value="HTH_AraC"/>
</dbReference>
<accession>A0ABP4S2T6</accession>
<gene>
    <name evidence="5" type="ORF">GCM10009745_05910</name>
</gene>
<evidence type="ECO:0000256" key="2">
    <source>
        <dbReference type="ARBA" id="ARBA00023125"/>
    </source>
</evidence>
<protein>
    <submittedName>
        <fullName evidence="5">Helix-turn-helix domain-containing protein</fullName>
    </submittedName>
</protein>
<proteinExistence type="predicted"/>
<dbReference type="EMBL" id="BAAANF010000002">
    <property type="protein sequence ID" value="GAA1666503.1"/>
    <property type="molecule type" value="Genomic_DNA"/>
</dbReference>
<keyword evidence="3" id="KW-0804">Transcription</keyword>
<dbReference type="SUPFAM" id="SSF46689">
    <property type="entry name" value="Homeodomain-like"/>
    <property type="match status" value="2"/>
</dbReference>
<evidence type="ECO:0000256" key="1">
    <source>
        <dbReference type="ARBA" id="ARBA00023015"/>
    </source>
</evidence>
<dbReference type="Pfam" id="PF12833">
    <property type="entry name" value="HTH_18"/>
    <property type="match status" value="1"/>
</dbReference>
<organism evidence="5 6">
    <name type="scientific">Kribbella yunnanensis</name>
    <dbReference type="NCBI Taxonomy" id="190194"/>
    <lineage>
        <taxon>Bacteria</taxon>
        <taxon>Bacillati</taxon>
        <taxon>Actinomycetota</taxon>
        <taxon>Actinomycetes</taxon>
        <taxon>Propionibacteriales</taxon>
        <taxon>Kribbellaceae</taxon>
        <taxon>Kribbella</taxon>
    </lineage>
</organism>
<name>A0ABP4S2T6_9ACTN</name>
<dbReference type="InterPro" id="IPR052158">
    <property type="entry name" value="INH-QAR"/>
</dbReference>
<evidence type="ECO:0000313" key="5">
    <source>
        <dbReference type="EMBL" id="GAA1666503.1"/>
    </source>
</evidence>
<evidence type="ECO:0000256" key="3">
    <source>
        <dbReference type="ARBA" id="ARBA00023163"/>
    </source>
</evidence>
<dbReference type="Gene3D" id="3.40.50.880">
    <property type="match status" value="1"/>
</dbReference>
<keyword evidence="6" id="KW-1185">Reference proteome</keyword>
<dbReference type="InterPro" id="IPR029062">
    <property type="entry name" value="Class_I_gatase-like"/>
</dbReference>
<evidence type="ECO:0000259" key="4">
    <source>
        <dbReference type="PROSITE" id="PS01124"/>
    </source>
</evidence>
<feature type="domain" description="HTH araC/xylS-type" evidence="4">
    <location>
        <begin position="186"/>
        <end position="284"/>
    </location>
</feature>
<dbReference type="PROSITE" id="PS00041">
    <property type="entry name" value="HTH_ARAC_FAMILY_1"/>
    <property type="match status" value="1"/>
</dbReference>
<dbReference type="InterPro" id="IPR002818">
    <property type="entry name" value="DJ-1/PfpI"/>
</dbReference>
<keyword evidence="2" id="KW-0238">DNA-binding</keyword>
<dbReference type="Proteomes" id="UP001500280">
    <property type="component" value="Unassembled WGS sequence"/>
</dbReference>
<reference evidence="6" key="1">
    <citation type="journal article" date="2019" name="Int. J. Syst. Evol. Microbiol.">
        <title>The Global Catalogue of Microorganisms (GCM) 10K type strain sequencing project: providing services to taxonomists for standard genome sequencing and annotation.</title>
        <authorList>
            <consortium name="The Broad Institute Genomics Platform"/>
            <consortium name="The Broad Institute Genome Sequencing Center for Infectious Disease"/>
            <person name="Wu L."/>
            <person name="Ma J."/>
        </authorList>
    </citation>
    <scope>NUCLEOTIDE SEQUENCE [LARGE SCALE GENOMIC DNA]</scope>
    <source>
        <strain evidence="6">JCM 14307</strain>
    </source>
</reference>
<comment type="caution">
    <text evidence="5">The sequence shown here is derived from an EMBL/GenBank/DDBJ whole genome shotgun (WGS) entry which is preliminary data.</text>
</comment>
<dbReference type="Pfam" id="PF01965">
    <property type="entry name" value="DJ-1_PfpI"/>
    <property type="match status" value="1"/>
</dbReference>
<dbReference type="PANTHER" id="PTHR43130:SF3">
    <property type="entry name" value="HTH-TYPE TRANSCRIPTIONAL REGULATOR RV1931C"/>
    <property type="match status" value="1"/>
</dbReference>